<accession>A0AA36MC82</accession>
<evidence type="ECO:0000313" key="1">
    <source>
        <dbReference type="EMBL" id="CAJ0605225.1"/>
    </source>
</evidence>
<evidence type="ECO:0000313" key="2">
    <source>
        <dbReference type="Proteomes" id="UP001176961"/>
    </source>
</evidence>
<name>A0AA36MC82_CYLNA</name>
<reference evidence="1" key="1">
    <citation type="submission" date="2023-07" db="EMBL/GenBank/DDBJ databases">
        <authorList>
            <consortium name="CYATHOMIX"/>
        </authorList>
    </citation>
    <scope>NUCLEOTIDE SEQUENCE</scope>
    <source>
        <strain evidence="1">N/A</strain>
    </source>
</reference>
<proteinExistence type="predicted"/>
<dbReference type="AlphaFoldDB" id="A0AA36MC82"/>
<gene>
    <name evidence="1" type="ORF">CYNAS_LOCUS17208</name>
</gene>
<keyword evidence="2" id="KW-1185">Reference proteome</keyword>
<dbReference type="Proteomes" id="UP001176961">
    <property type="component" value="Unassembled WGS sequence"/>
</dbReference>
<sequence length="64" mass="7210">MDVLCVCVDINNEWEVKKMGRSAIHHSLEPSLVWVEEIEILLGSHHPKKASLCGVIPLHAVHFN</sequence>
<comment type="caution">
    <text evidence="1">The sequence shown here is derived from an EMBL/GenBank/DDBJ whole genome shotgun (WGS) entry which is preliminary data.</text>
</comment>
<protein>
    <submittedName>
        <fullName evidence="1">Uncharacterized protein</fullName>
    </submittedName>
</protein>
<organism evidence="1 2">
    <name type="scientific">Cylicocyclus nassatus</name>
    <name type="common">Nematode worm</name>
    <dbReference type="NCBI Taxonomy" id="53992"/>
    <lineage>
        <taxon>Eukaryota</taxon>
        <taxon>Metazoa</taxon>
        <taxon>Ecdysozoa</taxon>
        <taxon>Nematoda</taxon>
        <taxon>Chromadorea</taxon>
        <taxon>Rhabditida</taxon>
        <taxon>Rhabditina</taxon>
        <taxon>Rhabditomorpha</taxon>
        <taxon>Strongyloidea</taxon>
        <taxon>Strongylidae</taxon>
        <taxon>Cylicocyclus</taxon>
    </lineage>
</organism>
<dbReference type="EMBL" id="CATQJL010000316">
    <property type="protein sequence ID" value="CAJ0605225.1"/>
    <property type="molecule type" value="Genomic_DNA"/>
</dbReference>